<evidence type="ECO:0000259" key="6">
    <source>
        <dbReference type="PROSITE" id="PS50887"/>
    </source>
</evidence>
<dbReference type="RefSeq" id="WP_068492021.1">
    <property type="nucleotide sequence ID" value="NZ_LWQT01000050.1"/>
</dbReference>
<dbReference type="NCBIfam" id="TIGR00254">
    <property type="entry name" value="GGDEF"/>
    <property type="match status" value="1"/>
</dbReference>
<dbReference type="SUPFAM" id="SSF52540">
    <property type="entry name" value="P-loop containing nucleoside triphosphate hydrolases"/>
    <property type="match status" value="1"/>
</dbReference>
<reference evidence="7 8" key="1">
    <citation type="submission" date="2016-04" db="EMBL/GenBank/DDBJ databases">
        <title>Draft genome sequence of freshwater magnetotactic bacteria Magnetospirillum marisnigri SP-1 and Magnetospirillum moscoviense BB-1.</title>
        <authorList>
            <person name="Koziaeva V."/>
            <person name="Dziuba M.V."/>
            <person name="Ivanov T.M."/>
            <person name="Kuznetsov B."/>
            <person name="Grouzdev D.S."/>
        </authorList>
    </citation>
    <scope>NUCLEOTIDE SEQUENCE [LARGE SCALE GENOMIC DNA]</scope>
    <source>
        <strain evidence="7 8">SP-1</strain>
    </source>
</reference>
<dbReference type="GO" id="GO:0016020">
    <property type="term" value="C:membrane"/>
    <property type="evidence" value="ECO:0007669"/>
    <property type="project" value="UniProtKB-SubCell"/>
</dbReference>
<dbReference type="GO" id="GO:0006355">
    <property type="term" value="P:regulation of DNA-templated transcription"/>
    <property type="evidence" value="ECO:0007669"/>
    <property type="project" value="InterPro"/>
</dbReference>
<dbReference type="InterPro" id="IPR001610">
    <property type="entry name" value="PAC"/>
</dbReference>
<dbReference type="NCBIfam" id="TIGR00229">
    <property type="entry name" value="sensory_box"/>
    <property type="match status" value="1"/>
</dbReference>
<dbReference type="InterPro" id="IPR000014">
    <property type="entry name" value="PAS"/>
</dbReference>
<feature type="domain" description="PAC" evidence="5">
    <location>
        <begin position="1577"/>
        <end position="1627"/>
    </location>
</feature>
<dbReference type="PROSITE" id="PS50113">
    <property type="entry name" value="PAC"/>
    <property type="match status" value="1"/>
</dbReference>
<dbReference type="Gene3D" id="3.30.450.40">
    <property type="match status" value="1"/>
</dbReference>
<dbReference type="SUPFAM" id="SSF56112">
    <property type="entry name" value="Protein kinase-like (PK-like)"/>
    <property type="match status" value="1"/>
</dbReference>
<dbReference type="CDD" id="cd14014">
    <property type="entry name" value="STKc_PknB_like"/>
    <property type="match status" value="1"/>
</dbReference>
<dbReference type="InterPro" id="IPR029016">
    <property type="entry name" value="GAF-like_dom_sf"/>
</dbReference>
<dbReference type="PROSITE" id="PS50112">
    <property type="entry name" value="PAS"/>
    <property type="match status" value="1"/>
</dbReference>
<dbReference type="CDD" id="cd00130">
    <property type="entry name" value="PAS"/>
    <property type="match status" value="1"/>
</dbReference>
<dbReference type="FunFam" id="3.30.70.270:FF:000001">
    <property type="entry name" value="Diguanylate cyclase domain protein"/>
    <property type="match status" value="1"/>
</dbReference>
<dbReference type="PROSITE" id="PS50011">
    <property type="entry name" value="PROTEIN_KINASE_DOM"/>
    <property type="match status" value="1"/>
</dbReference>
<dbReference type="PANTHER" id="PTHR43642">
    <property type="entry name" value="HYBRID SIGNAL TRANSDUCTION HISTIDINE KINASE G"/>
    <property type="match status" value="1"/>
</dbReference>
<dbReference type="PROSITE" id="PS50887">
    <property type="entry name" value="GGDEF"/>
    <property type="match status" value="1"/>
</dbReference>
<dbReference type="Proteomes" id="UP000078428">
    <property type="component" value="Unassembled WGS sequence"/>
</dbReference>
<dbReference type="SMART" id="SM00267">
    <property type="entry name" value="GGDEF"/>
    <property type="match status" value="1"/>
</dbReference>
<dbReference type="InterPro" id="IPR000700">
    <property type="entry name" value="PAS-assoc_C"/>
</dbReference>
<dbReference type="InterPro" id="IPR003018">
    <property type="entry name" value="GAF"/>
</dbReference>
<dbReference type="SUPFAM" id="SSF55073">
    <property type="entry name" value="Nucleotide cyclase"/>
    <property type="match status" value="1"/>
</dbReference>
<dbReference type="Pfam" id="PF00069">
    <property type="entry name" value="Pkinase"/>
    <property type="match status" value="1"/>
</dbReference>
<dbReference type="Gene3D" id="3.30.200.20">
    <property type="entry name" value="Phosphorylase Kinase, domain 1"/>
    <property type="match status" value="1"/>
</dbReference>
<dbReference type="SMART" id="SM00086">
    <property type="entry name" value="PAC"/>
    <property type="match status" value="1"/>
</dbReference>
<comment type="caution">
    <text evidence="7">The sequence shown here is derived from an EMBL/GenBank/DDBJ whole genome shotgun (WGS) entry which is preliminary data.</text>
</comment>
<dbReference type="GO" id="GO:0005524">
    <property type="term" value="F:ATP binding"/>
    <property type="evidence" value="ECO:0007669"/>
    <property type="project" value="InterPro"/>
</dbReference>
<feature type="domain" description="PAS" evidence="4">
    <location>
        <begin position="1505"/>
        <end position="1579"/>
    </location>
</feature>
<dbReference type="PROSITE" id="PS00109">
    <property type="entry name" value="PROTEIN_KINASE_TYR"/>
    <property type="match status" value="1"/>
</dbReference>
<dbReference type="InterPro" id="IPR000719">
    <property type="entry name" value="Prot_kinase_dom"/>
</dbReference>
<evidence type="ECO:0000259" key="4">
    <source>
        <dbReference type="PROSITE" id="PS50112"/>
    </source>
</evidence>
<feature type="coiled-coil region" evidence="2">
    <location>
        <begin position="1481"/>
        <end position="1508"/>
    </location>
</feature>
<comment type="subcellular location">
    <subcellularLocation>
        <location evidence="1">Membrane</location>
        <topology evidence="1">Single-pass membrane protein</topology>
    </subcellularLocation>
</comment>
<evidence type="ECO:0000256" key="1">
    <source>
        <dbReference type="ARBA" id="ARBA00004167"/>
    </source>
</evidence>
<protein>
    <recommendedName>
        <fullName evidence="9">Histidine kinase</fullName>
    </recommendedName>
</protein>
<evidence type="ECO:0000313" key="8">
    <source>
        <dbReference type="Proteomes" id="UP000078428"/>
    </source>
</evidence>
<dbReference type="InterPro" id="IPR027417">
    <property type="entry name" value="P-loop_NTPase"/>
</dbReference>
<dbReference type="PANTHER" id="PTHR43642:SF1">
    <property type="entry name" value="HYBRID SIGNAL TRANSDUCTION HISTIDINE KINASE G"/>
    <property type="match status" value="1"/>
</dbReference>
<dbReference type="InterPro" id="IPR008266">
    <property type="entry name" value="Tyr_kinase_AS"/>
</dbReference>
<dbReference type="InterPro" id="IPR053159">
    <property type="entry name" value="Hybrid_Histidine_Kinase"/>
</dbReference>
<feature type="domain" description="Protein kinase" evidence="3">
    <location>
        <begin position="19"/>
        <end position="283"/>
    </location>
</feature>
<keyword evidence="8" id="KW-1185">Reference proteome</keyword>
<name>A0A178MQ13_9PROT</name>
<feature type="domain" description="GGDEF" evidence="6">
    <location>
        <begin position="1659"/>
        <end position="1791"/>
    </location>
</feature>
<dbReference type="Gene3D" id="3.30.450.20">
    <property type="entry name" value="PAS domain"/>
    <property type="match status" value="1"/>
</dbReference>
<evidence type="ECO:0000259" key="5">
    <source>
        <dbReference type="PROSITE" id="PS50113"/>
    </source>
</evidence>
<dbReference type="InterPro" id="IPR035965">
    <property type="entry name" value="PAS-like_dom_sf"/>
</dbReference>
<dbReference type="InterPro" id="IPR043128">
    <property type="entry name" value="Rev_trsase/Diguanyl_cyclase"/>
</dbReference>
<accession>A0A178MQ13</accession>
<organism evidence="7 8">
    <name type="scientific">Paramagnetospirillum marisnigri</name>
    <dbReference type="NCBI Taxonomy" id="1285242"/>
    <lineage>
        <taxon>Bacteria</taxon>
        <taxon>Pseudomonadati</taxon>
        <taxon>Pseudomonadota</taxon>
        <taxon>Alphaproteobacteria</taxon>
        <taxon>Rhodospirillales</taxon>
        <taxon>Magnetospirillaceae</taxon>
        <taxon>Paramagnetospirillum</taxon>
    </lineage>
</organism>
<dbReference type="STRING" id="1285242.A6A04_17400"/>
<dbReference type="SMART" id="SM00091">
    <property type="entry name" value="PAS"/>
    <property type="match status" value="1"/>
</dbReference>
<evidence type="ECO:0008006" key="9">
    <source>
        <dbReference type="Google" id="ProtNLM"/>
    </source>
</evidence>
<dbReference type="SMART" id="SM00065">
    <property type="entry name" value="GAF"/>
    <property type="match status" value="1"/>
</dbReference>
<dbReference type="Pfam" id="PF00990">
    <property type="entry name" value="GGDEF"/>
    <property type="match status" value="1"/>
</dbReference>
<dbReference type="InterPro" id="IPR011009">
    <property type="entry name" value="Kinase-like_dom_sf"/>
</dbReference>
<dbReference type="Pfam" id="PF01590">
    <property type="entry name" value="GAF"/>
    <property type="match status" value="1"/>
</dbReference>
<dbReference type="Pfam" id="PF13191">
    <property type="entry name" value="AAA_16"/>
    <property type="match status" value="1"/>
</dbReference>
<dbReference type="InterPro" id="IPR029787">
    <property type="entry name" value="Nucleotide_cyclase"/>
</dbReference>
<dbReference type="Pfam" id="PF00989">
    <property type="entry name" value="PAS"/>
    <property type="match status" value="1"/>
</dbReference>
<dbReference type="SUPFAM" id="SSF55785">
    <property type="entry name" value="PYP-like sensor domain (PAS domain)"/>
    <property type="match status" value="1"/>
</dbReference>
<evidence type="ECO:0000256" key="2">
    <source>
        <dbReference type="SAM" id="Coils"/>
    </source>
</evidence>
<dbReference type="SUPFAM" id="SSF55781">
    <property type="entry name" value="GAF domain-like"/>
    <property type="match status" value="1"/>
</dbReference>
<dbReference type="InterPro" id="IPR000160">
    <property type="entry name" value="GGDEF_dom"/>
</dbReference>
<dbReference type="GO" id="GO:0004672">
    <property type="term" value="F:protein kinase activity"/>
    <property type="evidence" value="ECO:0007669"/>
    <property type="project" value="InterPro"/>
</dbReference>
<keyword evidence="2" id="KW-0175">Coiled coil</keyword>
<proteinExistence type="predicted"/>
<dbReference type="Gene3D" id="3.30.70.270">
    <property type="match status" value="1"/>
</dbReference>
<dbReference type="InterPro" id="IPR041664">
    <property type="entry name" value="AAA_16"/>
</dbReference>
<dbReference type="InterPro" id="IPR013767">
    <property type="entry name" value="PAS_fold"/>
</dbReference>
<dbReference type="Gene3D" id="1.10.510.10">
    <property type="entry name" value="Transferase(Phosphotransferase) domain 1"/>
    <property type="match status" value="1"/>
</dbReference>
<gene>
    <name evidence="7" type="ORF">A6A04_17400</name>
</gene>
<evidence type="ECO:0000313" key="7">
    <source>
        <dbReference type="EMBL" id="OAN50729.1"/>
    </source>
</evidence>
<dbReference type="CDD" id="cd01949">
    <property type="entry name" value="GGDEF"/>
    <property type="match status" value="1"/>
</dbReference>
<dbReference type="Gene3D" id="3.40.50.300">
    <property type="entry name" value="P-loop containing nucleotide triphosphate hydrolases"/>
    <property type="match status" value="1"/>
</dbReference>
<sequence length="1791" mass="196597">MSVTDTERGWEPGDQVAGATVTECLHANSRSWVVRAVQSDQRRVVLKLLRTERPSAREIGRFRHEYDLARRLRHPHIVHPQNLDGIGGRLFITMPDEGATSLRHLLRSGPLAQERSLEIALAVLDALRAVHGAHLIHKDVAPGNILITADGVVKLIDFGISSEMESERQALVRPEELEGTLAYMAPEQTGRMNRDVDYRADFYGLGAVLFEMVTGRAPFSFIDAAEAVHAHLARHPPDALSYRTDLLPAVSRIIARLLSKEPESRYQTHESLARDLEACRDALAHGGSLAGFIPGDGDSQRQFHLSGHLYGREAEAEVIANQFEAAATGLSRLLTIGGFSGIGKTALVHQAQRSLLAQRGSFIRGKFNQYGQHIPYGAFIAAMGQRGRQILALPGPARLRWRKRLARGLEGNARLVADAVPELGRVLGETSPVATLGPLESENRFLRTMVLALAALADEAEPLTLFLDDVQWADRASRRLLKELAFDTAMRHVLVVVAYRDNEVPPGHPFAQDLADFAELGERHHHLAVGPLSQADAAAMLADSLACGTGPVLEELAALCHAKTGGNPFFLRRFIEDLYQRNLLRFDAAMQAWTWSTEEIGKQGMADNVVTLMLAQLRRLPEATRETLTTAAMLGAGFDLDSLVTALDWPADEVALSLRPALEARLIYPASSSYRYAARLGQTVSPDAGIAYVFAHDRVQEAAYGLIDVADRPRRHLRIGRLLLSRVPQDEPVPFEVVNHLNAGIAFMIDRHERSRLAEMNSHASHLASAAAAFDLAADYADQALRLLPDSRWRDHPTQVMALHVHGARMAYLAGRTERMNLLVETGLSHAVTPQEKARLLEVRIEAFYTSGQLVETVDLGLEILAMIEVKLPPINGPDDVARMVRELKTDMDAMGLDTLAERPPMLDPASAPQLSIITKMTAAAYIVRPSLVPQLTVLPVRMMMSAGPVAASIPAYSVFGMMCQELLGEYDFASRLGHMSLQLVERHGWHHVFAHTAFTFNTFVRHWRESVAVTLPALMEAHRNGLEFGNLRHAGLSLFIHDYHALLAGVAVPQLTAQFSEHAVILKRIRQPVAREWVEALLEMTVELQQESLPDEPLESARFSARALAETCEKRKDMTGLLFLNAWRCLMHFLAGRFSQASDWGLAAEKLFPGGPGMHVVPWVVFCRAVSELRQTPPLPPEVALADAGRALEHVTRVYEVNPTAFAAKRLILMAEIARFRGEPADAVCALYRQAELAAGGEAGLHLDAGIAAWLHGTFRQEQRLPLVSQTLAEARLHFLHWGAPAIADTVLPVTVETQSLRPGSKSLGGNVVDLASLMKAVETITAETSLMRLLDGLVRVMNENAGARRAVVILADGNGWRLAAETAAEDGTPGTTTGIALDSAGTRVPTGLIRTVLATGQSLLLDDAHLDPEWGSESYVAATQARSLLCAALKRQGQVVGAVFLENDAAAGIFTPERVHFVELLSASIVNAVESARLNDELRTLAANLEQRVTQRTRELRDSEERLRVILDNAPVPMSLTRRSDALIVYVNPPAGLLMGDDVEHMIGAPALDFYADPAERTRLQEAYHAQGTLKDHEVRLRTRDGRILWVLVSMVPVTYNGDPSDLATIVDITARKDLEITLAHMATTDYLTGVANRRQFMTRCEAELARMRRHGTVFSLIMMDIDHFKAVNDRHGHAMGDEVLRLTAKACAEMVRSEDMIGRMGGEEFGILLPETGLTAALALAERLRQAVAALRPPRMGGQDIHLSASFGVAECRGDETIDQLFARADHALYASKDAGRDRVTRAE</sequence>
<dbReference type="EMBL" id="LWQT01000050">
    <property type="protein sequence ID" value="OAN50729.1"/>
    <property type="molecule type" value="Genomic_DNA"/>
</dbReference>
<evidence type="ECO:0000259" key="3">
    <source>
        <dbReference type="PROSITE" id="PS50011"/>
    </source>
</evidence>